<keyword evidence="2" id="KW-1185">Reference proteome</keyword>
<name>A0ABT8VCV8_9BACL</name>
<proteinExistence type="predicted"/>
<evidence type="ECO:0000313" key="2">
    <source>
        <dbReference type="Proteomes" id="UP001168883"/>
    </source>
</evidence>
<evidence type="ECO:0000313" key="1">
    <source>
        <dbReference type="EMBL" id="MDO3678804.1"/>
    </source>
</evidence>
<protein>
    <submittedName>
        <fullName evidence="1">Acyl carrier protein</fullName>
    </submittedName>
</protein>
<dbReference type="Gene3D" id="1.10.1200.10">
    <property type="entry name" value="ACP-like"/>
    <property type="match status" value="1"/>
</dbReference>
<gene>
    <name evidence="1" type="ORF">Q3C12_17495</name>
</gene>
<reference evidence="1" key="1">
    <citation type="submission" date="2023-07" db="EMBL/GenBank/DDBJ databases">
        <authorList>
            <person name="Aktuganov G."/>
            <person name="Boyko T."/>
            <person name="Delegan Y."/>
            <person name="Galimzianova N."/>
            <person name="Gilvanova E."/>
            <person name="Korobov V."/>
            <person name="Kuzmina L."/>
            <person name="Melentiev A."/>
            <person name="Milman P."/>
            <person name="Ryabova A."/>
            <person name="Stupak E."/>
            <person name="Yasakov T."/>
            <person name="Zharikova N."/>
            <person name="Zhurenko E."/>
        </authorList>
    </citation>
    <scope>NUCLEOTIDE SEQUENCE</scope>
    <source>
        <strain evidence="1">IB-739</strain>
    </source>
</reference>
<dbReference type="Proteomes" id="UP001168883">
    <property type="component" value="Unassembled WGS sequence"/>
</dbReference>
<accession>A0ABT8VCV8</accession>
<dbReference type="RefSeq" id="WP_025847769.1">
    <property type="nucleotide sequence ID" value="NZ_JARLKN010000038.1"/>
</dbReference>
<dbReference type="EMBL" id="JAUMKJ010000020">
    <property type="protein sequence ID" value="MDO3678804.1"/>
    <property type="molecule type" value="Genomic_DNA"/>
</dbReference>
<dbReference type="SUPFAM" id="SSF47336">
    <property type="entry name" value="ACP-like"/>
    <property type="match status" value="1"/>
</dbReference>
<dbReference type="InterPro" id="IPR036736">
    <property type="entry name" value="ACP-like_sf"/>
</dbReference>
<organism evidence="1 2">
    <name type="scientific">Paenibacillus ehimensis</name>
    <dbReference type="NCBI Taxonomy" id="79264"/>
    <lineage>
        <taxon>Bacteria</taxon>
        <taxon>Bacillati</taxon>
        <taxon>Bacillota</taxon>
        <taxon>Bacilli</taxon>
        <taxon>Bacillales</taxon>
        <taxon>Paenibacillaceae</taxon>
        <taxon>Paenibacillus</taxon>
    </lineage>
</organism>
<sequence length="77" mass="8660">MTIADFTSQFEEQILMLGKGQLTPDFVLKDSRNWDSMAIIETISLIDDNLDIEISTEHLIGCKTFGDILNLLGDKLN</sequence>
<comment type="caution">
    <text evidence="1">The sequence shown here is derived from an EMBL/GenBank/DDBJ whole genome shotgun (WGS) entry which is preliminary data.</text>
</comment>